<dbReference type="InterPro" id="IPR008135">
    <property type="entry name" value="Competence-induced_CinA"/>
</dbReference>
<evidence type="ECO:0000313" key="4">
    <source>
        <dbReference type="Proteomes" id="UP000470771"/>
    </source>
</evidence>
<dbReference type="Gene3D" id="3.40.980.10">
    <property type="entry name" value="MoaB/Mog-like domain"/>
    <property type="match status" value="1"/>
</dbReference>
<reference evidence="3 4" key="1">
    <citation type="submission" date="2019-12" db="EMBL/GenBank/DDBJ databases">
        <authorList>
            <person name="Zhao J."/>
        </authorList>
    </citation>
    <scope>NUCLEOTIDE SEQUENCE [LARGE SCALE GENOMIC DNA]</scope>
    <source>
        <strain evidence="3 4">S-15</strain>
    </source>
</reference>
<dbReference type="InterPro" id="IPR001453">
    <property type="entry name" value="MoaB/Mog_dom"/>
</dbReference>
<dbReference type="Pfam" id="PF00994">
    <property type="entry name" value="MoCF_biosynth"/>
    <property type="match status" value="1"/>
</dbReference>
<evidence type="ECO:0000259" key="2">
    <source>
        <dbReference type="SMART" id="SM00852"/>
    </source>
</evidence>
<dbReference type="InterPro" id="IPR041424">
    <property type="entry name" value="CinA_KH"/>
</dbReference>
<dbReference type="SUPFAM" id="SSF142433">
    <property type="entry name" value="CinA-like"/>
    <property type="match status" value="1"/>
</dbReference>
<organism evidence="3 4">
    <name type="scientific">Acidiluteibacter ferrifornacis</name>
    <dbReference type="NCBI Taxonomy" id="2692424"/>
    <lineage>
        <taxon>Bacteria</taxon>
        <taxon>Pseudomonadati</taxon>
        <taxon>Bacteroidota</taxon>
        <taxon>Flavobacteriia</taxon>
        <taxon>Flavobacteriales</taxon>
        <taxon>Cryomorphaceae</taxon>
        <taxon>Acidiluteibacter</taxon>
    </lineage>
</organism>
<dbReference type="InterPro" id="IPR036425">
    <property type="entry name" value="MoaB/Mog-like_dom_sf"/>
</dbReference>
<dbReference type="EMBL" id="WWNE01000009">
    <property type="protein sequence ID" value="NBG66731.1"/>
    <property type="molecule type" value="Genomic_DNA"/>
</dbReference>
<dbReference type="CDD" id="cd00885">
    <property type="entry name" value="cinA"/>
    <property type="match status" value="1"/>
</dbReference>
<dbReference type="Gene3D" id="3.30.70.2860">
    <property type="match status" value="1"/>
</dbReference>
<feature type="domain" description="MoaB/Mog" evidence="2">
    <location>
        <begin position="4"/>
        <end position="171"/>
    </location>
</feature>
<dbReference type="InterPro" id="IPR008136">
    <property type="entry name" value="CinA_C"/>
</dbReference>
<sequence>MTAEIITIGDEILIGQTIDTNSAYMAKALNLIGVSISRITSISDTKEEIIRAIQEAQSRTNLVIATGGLGPTRDDITKLTLTEYFNTELITYPEIRATIQEIFERRNLPILEVNLMQANLPKDCFIIPNKIGTASGMWFERNGKVVISMPGVPYEMEYLMQNGVLDKIKATFKTPSIIHKTVMTSGAGESFLADRIKDWENTLDQEDIHIAYLPSSGVVKIRLSIVSEDRENAQERIDRKVMELLQIIPEFVYGYDDEPLEKAIGNLLLSAGVTVGTAESCTGGYLAHLITSIPGSSSYYQGSVISYSNEVKINELGVKSIDLLKYGAVSQQTVEQMAKGVKKKLKVDYALSTSGVAGPDGGTDEKPVGTVWIALATPDGRVISKKLQLEKNRGRNIQRSAIAALNLLRLELTRNY</sequence>
<name>A0A6N9NMN7_9FLAO</name>
<dbReference type="InterPro" id="IPR050101">
    <property type="entry name" value="CinA"/>
</dbReference>
<dbReference type="PANTHER" id="PTHR13939">
    <property type="entry name" value="NICOTINAMIDE-NUCLEOTIDE AMIDOHYDROLASE PNCC"/>
    <property type="match status" value="1"/>
</dbReference>
<comment type="similarity">
    <text evidence="1">Belongs to the CinA family.</text>
</comment>
<evidence type="ECO:0000313" key="3">
    <source>
        <dbReference type="EMBL" id="NBG66731.1"/>
    </source>
</evidence>
<dbReference type="InterPro" id="IPR036653">
    <property type="entry name" value="CinA-like_C"/>
</dbReference>
<dbReference type="NCBIfam" id="TIGR00199">
    <property type="entry name" value="PncC_domain"/>
    <property type="match status" value="1"/>
</dbReference>
<dbReference type="RefSeq" id="WP_160633689.1">
    <property type="nucleotide sequence ID" value="NZ_WWNE01000009.1"/>
</dbReference>
<dbReference type="SMART" id="SM00852">
    <property type="entry name" value="MoCF_biosynth"/>
    <property type="match status" value="1"/>
</dbReference>
<dbReference type="PIRSF" id="PIRSF006728">
    <property type="entry name" value="CinA"/>
    <property type="match status" value="1"/>
</dbReference>
<dbReference type="AlphaFoldDB" id="A0A6N9NMN7"/>
<protein>
    <recommendedName>
        <fullName evidence="1">CinA-like protein</fullName>
    </recommendedName>
</protein>
<dbReference type="PANTHER" id="PTHR13939:SF0">
    <property type="entry name" value="NMN AMIDOHYDROLASE-LIKE PROTEIN YFAY"/>
    <property type="match status" value="1"/>
</dbReference>
<proteinExistence type="inferred from homology"/>
<keyword evidence="4" id="KW-1185">Reference proteome</keyword>
<gene>
    <name evidence="3" type="ORF">GQN54_11455</name>
</gene>
<evidence type="ECO:0000256" key="1">
    <source>
        <dbReference type="HAMAP-Rule" id="MF_00226"/>
    </source>
</evidence>
<dbReference type="Pfam" id="PF02464">
    <property type="entry name" value="CinA"/>
    <property type="match status" value="1"/>
</dbReference>
<dbReference type="Proteomes" id="UP000470771">
    <property type="component" value="Unassembled WGS sequence"/>
</dbReference>
<accession>A0A6N9NMN7</accession>
<dbReference type="HAMAP" id="MF_00226_B">
    <property type="entry name" value="CinA_B"/>
    <property type="match status" value="1"/>
</dbReference>
<dbReference type="Pfam" id="PF18146">
    <property type="entry name" value="CinA_KH"/>
    <property type="match status" value="1"/>
</dbReference>
<dbReference type="SUPFAM" id="SSF53218">
    <property type="entry name" value="Molybdenum cofactor biosynthesis proteins"/>
    <property type="match status" value="1"/>
</dbReference>
<dbReference type="NCBIfam" id="NF001813">
    <property type="entry name" value="PRK00549.1"/>
    <property type="match status" value="1"/>
</dbReference>
<comment type="caution">
    <text evidence="3">The sequence shown here is derived from an EMBL/GenBank/DDBJ whole genome shotgun (WGS) entry which is preliminary data.</text>
</comment>
<dbReference type="Gene3D" id="3.90.950.20">
    <property type="entry name" value="CinA-like"/>
    <property type="match status" value="1"/>
</dbReference>
<dbReference type="NCBIfam" id="TIGR00200">
    <property type="entry name" value="cinA_nterm"/>
    <property type="match status" value="1"/>
</dbReference>